<protein>
    <recommendedName>
        <fullName evidence="3">IS630 family transposase</fullName>
    </recommendedName>
</protein>
<evidence type="ECO:0008006" key="3">
    <source>
        <dbReference type="Google" id="ProtNLM"/>
    </source>
</evidence>
<accession>A0A840MTB1</accession>
<name>A0A840MTB1_9PROT</name>
<evidence type="ECO:0000313" key="1">
    <source>
        <dbReference type="EMBL" id="MBB5020457.1"/>
    </source>
</evidence>
<proteinExistence type="predicted"/>
<sequence>NEHMTQLEQSPERVRAYFQDPVVKYAAG</sequence>
<comment type="caution">
    <text evidence="1">The sequence shown here is derived from an EMBL/GenBank/DDBJ whole genome shotgun (WGS) entry which is preliminary data.</text>
</comment>
<keyword evidence="2" id="KW-1185">Reference proteome</keyword>
<dbReference type="EMBL" id="JACHHY010000035">
    <property type="protein sequence ID" value="MBB5020457.1"/>
    <property type="molecule type" value="Genomic_DNA"/>
</dbReference>
<evidence type="ECO:0000313" key="2">
    <source>
        <dbReference type="Proteomes" id="UP000575898"/>
    </source>
</evidence>
<dbReference type="Proteomes" id="UP000575898">
    <property type="component" value="Unassembled WGS sequence"/>
</dbReference>
<feature type="non-terminal residue" evidence="1">
    <location>
        <position position="1"/>
    </location>
</feature>
<dbReference type="AlphaFoldDB" id="A0A840MTB1"/>
<gene>
    <name evidence="1" type="ORF">HNQ59_003776</name>
</gene>
<reference evidence="1 2" key="1">
    <citation type="submission" date="2020-08" db="EMBL/GenBank/DDBJ databases">
        <title>Genomic Encyclopedia of Type Strains, Phase IV (KMG-IV): sequencing the most valuable type-strain genomes for metagenomic binning, comparative biology and taxonomic classification.</title>
        <authorList>
            <person name="Goeker M."/>
        </authorList>
    </citation>
    <scope>NUCLEOTIDE SEQUENCE [LARGE SCALE GENOMIC DNA]</scope>
    <source>
        <strain evidence="1 2">DSM 27165</strain>
    </source>
</reference>
<organism evidence="1 2">
    <name type="scientific">Chitinivorax tropicus</name>
    <dbReference type="NCBI Taxonomy" id="714531"/>
    <lineage>
        <taxon>Bacteria</taxon>
        <taxon>Pseudomonadati</taxon>
        <taxon>Pseudomonadota</taxon>
        <taxon>Betaproteobacteria</taxon>
        <taxon>Chitinivorax</taxon>
    </lineage>
</organism>